<dbReference type="RefSeq" id="WP_006829075.1">
    <property type="nucleotide sequence ID" value="NZ_AJYB01000014.1"/>
</dbReference>
<dbReference type="PROSITE" id="PS50263">
    <property type="entry name" value="CN_HYDROLASE"/>
    <property type="match status" value="1"/>
</dbReference>
<dbReference type="CDD" id="cd07583">
    <property type="entry name" value="nitrilase_5"/>
    <property type="match status" value="1"/>
</dbReference>
<evidence type="ECO:0000256" key="1">
    <source>
        <dbReference type="ARBA" id="ARBA00010613"/>
    </source>
</evidence>
<comment type="similarity">
    <text evidence="1">Belongs to the carbon-nitrogen hydrolase superfamily. NIT1/NIT2 family.</text>
</comment>
<dbReference type="InterPro" id="IPR036526">
    <property type="entry name" value="C-N_Hydrolase_sf"/>
</dbReference>
<dbReference type="Gene3D" id="3.60.110.10">
    <property type="entry name" value="Carbon-nitrogen hydrolase"/>
    <property type="match status" value="1"/>
</dbReference>
<dbReference type="InterPro" id="IPR003010">
    <property type="entry name" value="C-N_Hydrolase"/>
</dbReference>
<dbReference type="EMBL" id="AJYB01000014">
    <property type="protein sequence ID" value="EIM07607.1"/>
    <property type="molecule type" value="Genomic_DNA"/>
</dbReference>
<evidence type="ECO:0000259" key="2">
    <source>
        <dbReference type="PROSITE" id="PS50263"/>
    </source>
</evidence>
<dbReference type="Proteomes" id="UP000004725">
    <property type="component" value="Unassembled WGS sequence"/>
</dbReference>
<comment type="caution">
    <text evidence="3">The sequence shown here is derived from an EMBL/GenBank/DDBJ whole genome shotgun (WGS) entry which is preliminary data.</text>
</comment>
<dbReference type="PANTHER" id="PTHR23088">
    <property type="entry name" value="NITRILASE-RELATED"/>
    <property type="match status" value="1"/>
</dbReference>
<dbReference type="AlphaFoldDB" id="A0AA87INF3"/>
<dbReference type="PROSITE" id="PS01227">
    <property type="entry name" value="UPF0012"/>
    <property type="match status" value="1"/>
</dbReference>
<name>A0AA87INF3_9BACL</name>
<dbReference type="InterPro" id="IPR001110">
    <property type="entry name" value="UPF0012_CS"/>
</dbReference>
<sequence>MKIACVQMDIVFGEPEQNYQQVMNYLKEATANGAETIVLPEMWNTGYALTELSALADSTNRTVELLKSFAKEHAVNIVGGSVSTEKNNSFYNTMYVVDKNGELVSEYDKAHRFGLMDEHIHLEEGDTLGTFKLDDTVYGGVICYDIRFPEWIRAQALNGAKLVFVSAEWPEARIDHWRILLQARAIENQCFIVAVNRIGSDPKNEFGGSTMVIAPWGEVRLDMKKQEGVGYVEVDLNEVEEVRKRIPVFDDRREKLYEKFKKSIDTPH</sequence>
<protein>
    <submittedName>
        <fullName evidence="3">Amidohydrolase</fullName>
    </submittedName>
</protein>
<dbReference type="PANTHER" id="PTHR23088:SF27">
    <property type="entry name" value="DEAMINATED GLUTATHIONE AMIDASE"/>
    <property type="match status" value="1"/>
</dbReference>
<reference evidence="3 4" key="1">
    <citation type="journal article" date="2012" name="J. Bacteriol.">
        <title>Genome Sequence of the Antarctic Psychrophile Bacterium Planococcus antarcticus DSM 14505.</title>
        <authorList>
            <person name="Margolles A."/>
            <person name="Gueimonde M."/>
            <person name="Sanchez B."/>
        </authorList>
    </citation>
    <scope>NUCLEOTIDE SEQUENCE [LARGE SCALE GENOMIC DNA]</scope>
    <source>
        <strain evidence="3 4">DSM 14505</strain>
    </source>
</reference>
<organism evidence="3 4">
    <name type="scientific">Planococcus antarcticus DSM 14505</name>
    <dbReference type="NCBI Taxonomy" id="1185653"/>
    <lineage>
        <taxon>Bacteria</taxon>
        <taxon>Bacillati</taxon>
        <taxon>Bacillota</taxon>
        <taxon>Bacilli</taxon>
        <taxon>Bacillales</taxon>
        <taxon>Caryophanaceae</taxon>
        <taxon>Planococcus</taxon>
    </lineage>
</organism>
<accession>A0AA87INF3</accession>
<dbReference type="SUPFAM" id="SSF56317">
    <property type="entry name" value="Carbon-nitrogen hydrolase"/>
    <property type="match status" value="1"/>
</dbReference>
<feature type="domain" description="CN hydrolase" evidence="2">
    <location>
        <begin position="1"/>
        <end position="236"/>
    </location>
</feature>
<dbReference type="Pfam" id="PF00795">
    <property type="entry name" value="CN_hydrolase"/>
    <property type="match status" value="1"/>
</dbReference>
<evidence type="ECO:0000313" key="3">
    <source>
        <dbReference type="EMBL" id="EIM07607.1"/>
    </source>
</evidence>
<evidence type="ECO:0000313" key="4">
    <source>
        <dbReference type="Proteomes" id="UP000004725"/>
    </source>
</evidence>
<gene>
    <name evidence="3" type="ORF">A1A1_05337</name>
</gene>
<proteinExistence type="inferred from homology"/>